<organism evidence="2 3">
    <name type="scientific">Vibrio genomosp. F10 str. ZF-129</name>
    <dbReference type="NCBI Taxonomy" id="1187848"/>
    <lineage>
        <taxon>Bacteria</taxon>
        <taxon>Pseudomonadati</taxon>
        <taxon>Pseudomonadota</taxon>
        <taxon>Gammaproteobacteria</taxon>
        <taxon>Vibrionales</taxon>
        <taxon>Vibrionaceae</taxon>
        <taxon>Vibrio</taxon>
    </lineage>
</organism>
<feature type="transmembrane region" description="Helical" evidence="1">
    <location>
        <begin position="12"/>
        <end position="37"/>
    </location>
</feature>
<dbReference type="Pfam" id="PF14002">
    <property type="entry name" value="YniB"/>
    <property type="match status" value="1"/>
</dbReference>
<feature type="transmembrane region" description="Helical" evidence="1">
    <location>
        <begin position="89"/>
        <end position="111"/>
    </location>
</feature>
<dbReference type="InterPro" id="IPR025229">
    <property type="entry name" value="YniB-like"/>
</dbReference>
<reference evidence="2 3" key="1">
    <citation type="journal article" date="2012" name="Science">
        <title>Ecological populations of bacteria act as socially cohesive units of antibiotic production and resistance.</title>
        <authorList>
            <person name="Cordero O.X."/>
            <person name="Wildschutte H."/>
            <person name="Kirkup B."/>
            <person name="Proehl S."/>
            <person name="Ngo L."/>
            <person name="Hussain F."/>
            <person name="Le Roux F."/>
            <person name="Mincer T."/>
            <person name="Polz M.F."/>
        </authorList>
    </citation>
    <scope>NUCLEOTIDE SEQUENCE [LARGE SCALE GENOMIC DNA]</scope>
    <source>
        <strain evidence="2 3">ZF-129</strain>
    </source>
</reference>
<dbReference type="STRING" id="1187848.A1QO_18075"/>
<dbReference type="AlphaFoldDB" id="A0A1E5BJA4"/>
<evidence type="ECO:0000256" key="1">
    <source>
        <dbReference type="SAM" id="Phobius"/>
    </source>
</evidence>
<evidence type="ECO:0000313" key="3">
    <source>
        <dbReference type="Proteomes" id="UP000094741"/>
    </source>
</evidence>
<sequence length="180" mass="20574">MNFQEAKKKSLIFRFVGAFIILPSVISTVISFLKMIYFRLDDGTRFGSALAQPFKKAVYYIYENTDFLMFFWEKSPTPNHVNFEESQNVSFALIYLSVFIGITFWGVGSNLSCRLRVIRKKIEDQVIEESIRGTVARSREEISHSVNIPSEGMFSNIHKLYLAPIIVAVIGTLLVKILGF</sequence>
<accession>A0A1E5BJA4</accession>
<dbReference type="OrthoDB" id="6870983at2"/>
<dbReference type="RefSeq" id="WP_017041535.1">
    <property type="nucleotide sequence ID" value="NZ_AJYQ02000028.1"/>
</dbReference>
<gene>
    <name evidence="2" type="ORF">A1QO_18075</name>
</gene>
<comment type="caution">
    <text evidence="2">The sequence shown here is derived from an EMBL/GenBank/DDBJ whole genome shotgun (WGS) entry which is preliminary data.</text>
</comment>
<proteinExistence type="predicted"/>
<keyword evidence="1" id="KW-1133">Transmembrane helix</keyword>
<keyword evidence="1" id="KW-0812">Transmembrane</keyword>
<dbReference type="EMBL" id="AJYQ02000028">
    <property type="protein sequence ID" value="OEE37079.1"/>
    <property type="molecule type" value="Genomic_DNA"/>
</dbReference>
<evidence type="ECO:0000313" key="2">
    <source>
        <dbReference type="EMBL" id="OEE37079.1"/>
    </source>
</evidence>
<protein>
    <submittedName>
        <fullName evidence="2">YfeABCD locus regulator</fullName>
    </submittedName>
</protein>
<name>A0A1E5BJA4_9VIBR</name>
<feature type="transmembrane region" description="Helical" evidence="1">
    <location>
        <begin position="160"/>
        <end position="179"/>
    </location>
</feature>
<dbReference type="Proteomes" id="UP000094741">
    <property type="component" value="Unassembled WGS sequence"/>
</dbReference>
<keyword evidence="1" id="KW-0472">Membrane</keyword>